<reference evidence="4" key="1">
    <citation type="journal article" date="2019" name="Int. J. Syst. Evol. Microbiol.">
        <title>The Global Catalogue of Microorganisms (GCM) 10K type strain sequencing project: providing services to taxonomists for standard genome sequencing and annotation.</title>
        <authorList>
            <consortium name="The Broad Institute Genomics Platform"/>
            <consortium name="The Broad Institute Genome Sequencing Center for Infectious Disease"/>
            <person name="Wu L."/>
            <person name="Ma J."/>
        </authorList>
    </citation>
    <scope>NUCLEOTIDE SEQUENCE [LARGE SCALE GENOMIC DNA]</scope>
    <source>
        <strain evidence="4">JCM 16227</strain>
    </source>
</reference>
<feature type="transmembrane region" description="Helical" evidence="1">
    <location>
        <begin position="12"/>
        <end position="34"/>
    </location>
</feature>
<proteinExistence type="predicted"/>
<keyword evidence="1" id="KW-1133">Transmembrane helix</keyword>
<feature type="transmembrane region" description="Helical" evidence="1">
    <location>
        <begin position="41"/>
        <end position="66"/>
    </location>
</feature>
<comment type="caution">
    <text evidence="3">The sequence shown here is derived from an EMBL/GenBank/DDBJ whole genome shotgun (WGS) entry which is preliminary data.</text>
</comment>
<feature type="transmembrane region" description="Helical" evidence="1">
    <location>
        <begin position="124"/>
        <end position="145"/>
    </location>
</feature>
<dbReference type="Proteomes" id="UP001501170">
    <property type="component" value="Unassembled WGS sequence"/>
</dbReference>
<protein>
    <recommendedName>
        <fullName evidence="2">DUF2231 domain-containing protein</fullName>
    </recommendedName>
</protein>
<evidence type="ECO:0000313" key="3">
    <source>
        <dbReference type="EMBL" id="GAA2390061.1"/>
    </source>
</evidence>
<feature type="domain" description="DUF2231" evidence="2">
    <location>
        <begin position="6"/>
        <end position="153"/>
    </location>
</feature>
<dbReference type="EMBL" id="BAAARB010000022">
    <property type="protein sequence ID" value="GAA2390061.1"/>
    <property type="molecule type" value="Genomic_DNA"/>
</dbReference>
<keyword evidence="1" id="KW-0472">Membrane</keyword>
<dbReference type="Pfam" id="PF09990">
    <property type="entry name" value="DUF2231"/>
    <property type="match status" value="1"/>
</dbReference>
<evidence type="ECO:0000313" key="4">
    <source>
        <dbReference type="Proteomes" id="UP001501170"/>
    </source>
</evidence>
<evidence type="ECO:0000256" key="1">
    <source>
        <dbReference type="SAM" id="Phobius"/>
    </source>
</evidence>
<sequence length="155" mass="16062">MDTINGLPAHPLLVHFVVVAVPVTALVAIAIAVWPRARIALGVFPSILALVTLIAVPITTSAGEALEKKVGSTPQLEQHTQLGDELILAVGPLFGLIALLQLLRYPFVTERIPLSDKTIGVVDAVVRVAVVAAAIASLVMVVLVGDSGARAVWGG</sequence>
<feature type="transmembrane region" description="Helical" evidence="1">
    <location>
        <begin position="86"/>
        <end position="103"/>
    </location>
</feature>
<keyword evidence="1" id="KW-0812">Transmembrane</keyword>
<evidence type="ECO:0000259" key="2">
    <source>
        <dbReference type="Pfam" id="PF09990"/>
    </source>
</evidence>
<dbReference type="InterPro" id="IPR019251">
    <property type="entry name" value="DUF2231_TM"/>
</dbReference>
<organism evidence="3 4">
    <name type="scientific">Gordonia cholesterolivorans</name>
    <dbReference type="NCBI Taxonomy" id="559625"/>
    <lineage>
        <taxon>Bacteria</taxon>
        <taxon>Bacillati</taxon>
        <taxon>Actinomycetota</taxon>
        <taxon>Actinomycetes</taxon>
        <taxon>Mycobacteriales</taxon>
        <taxon>Gordoniaceae</taxon>
        <taxon>Gordonia</taxon>
    </lineage>
</organism>
<dbReference type="RefSeq" id="WP_006897117.1">
    <property type="nucleotide sequence ID" value="NZ_BAAARB010000022.1"/>
</dbReference>
<gene>
    <name evidence="3" type="ORF">GCM10009855_32640</name>
</gene>
<keyword evidence="4" id="KW-1185">Reference proteome</keyword>
<name>A0ABP5UYL5_9ACTN</name>
<accession>A0ABP5UYL5</accession>